<sequence>MESSLPSFISRQVLDASYFFLNLNPRSEARFGVSCGGMEKCAPEYKVSRDEFSYVGIEYVVSGRAKVTIGGRSFDLRPGSLFGYMPNSDLTIENSGVYPLTKYFVDIHGSEALSLFQKSPLGELQVLEFSGVRWIEETFRQMLKFGGRGGAKAERSCNLLAEVLLLQVEESEQEKSEGASAAFLSYRKCKDMIEERYHALNSIAELADQVNLDQAYIARLFSKFDEETPYKKLIRLKMNHAARLLFRENVLVKNAAEAVGFADSAHFSRVFKNTYGVSPAHFPGTIKRGGLET</sequence>
<dbReference type="SUPFAM" id="SSF46689">
    <property type="entry name" value="Homeodomain-like"/>
    <property type="match status" value="1"/>
</dbReference>
<gene>
    <name evidence="5" type="ORF">JIN87_22665</name>
</gene>
<dbReference type="AlphaFoldDB" id="A0A934S2Z7"/>
<keyword evidence="2" id="KW-0238">DNA-binding</keyword>
<dbReference type="InterPro" id="IPR018062">
    <property type="entry name" value="HTH_AraC-typ_CS"/>
</dbReference>
<accession>A0A934S2Z7</accession>
<reference evidence="5" key="1">
    <citation type="submission" date="2021-01" db="EMBL/GenBank/DDBJ databases">
        <title>Modified the classification status of verrucomicrobia.</title>
        <authorList>
            <person name="Feng X."/>
        </authorList>
    </citation>
    <scope>NUCLEOTIDE SEQUENCE</scope>
    <source>
        <strain evidence="5">KCTC 13126</strain>
    </source>
</reference>
<evidence type="ECO:0000256" key="1">
    <source>
        <dbReference type="ARBA" id="ARBA00023015"/>
    </source>
</evidence>
<dbReference type="InterPro" id="IPR020449">
    <property type="entry name" value="Tscrpt_reg_AraC-type_HTH"/>
</dbReference>
<dbReference type="InterPro" id="IPR009057">
    <property type="entry name" value="Homeodomain-like_sf"/>
</dbReference>
<dbReference type="Pfam" id="PF12833">
    <property type="entry name" value="HTH_18"/>
    <property type="match status" value="1"/>
</dbReference>
<keyword evidence="3" id="KW-0804">Transcription</keyword>
<evidence type="ECO:0000259" key="4">
    <source>
        <dbReference type="PROSITE" id="PS01124"/>
    </source>
</evidence>
<feature type="domain" description="HTH araC/xylS-type" evidence="4">
    <location>
        <begin position="187"/>
        <end position="285"/>
    </location>
</feature>
<dbReference type="InterPro" id="IPR037923">
    <property type="entry name" value="HTH-like"/>
</dbReference>
<evidence type="ECO:0000256" key="3">
    <source>
        <dbReference type="ARBA" id="ARBA00023163"/>
    </source>
</evidence>
<comment type="caution">
    <text evidence="5">The sequence shown here is derived from an EMBL/GenBank/DDBJ whole genome shotgun (WGS) entry which is preliminary data.</text>
</comment>
<dbReference type="PANTHER" id="PTHR43280:SF31">
    <property type="entry name" value="TRANSCRIPTIONAL REGULATORY PROTEIN"/>
    <property type="match status" value="1"/>
</dbReference>
<dbReference type="InterPro" id="IPR014710">
    <property type="entry name" value="RmlC-like_jellyroll"/>
</dbReference>
<dbReference type="PROSITE" id="PS00041">
    <property type="entry name" value="HTH_ARAC_FAMILY_1"/>
    <property type="match status" value="1"/>
</dbReference>
<dbReference type="InterPro" id="IPR003313">
    <property type="entry name" value="AraC-bd"/>
</dbReference>
<dbReference type="PANTHER" id="PTHR43280">
    <property type="entry name" value="ARAC-FAMILY TRANSCRIPTIONAL REGULATOR"/>
    <property type="match status" value="1"/>
</dbReference>
<evidence type="ECO:0000256" key="2">
    <source>
        <dbReference type="ARBA" id="ARBA00023125"/>
    </source>
</evidence>
<organism evidence="5 6">
    <name type="scientific">Pelagicoccus mobilis</name>
    <dbReference type="NCBI Taxonomy" id="415221"/>
    <lineage>
        <taxon>Bacteria</taxon>
        <taxon>Pseudomonadati</taxon>
        <taxon>Verrucomicrobiota</taxon>
        <taxon>Opitutia</taxon>
        <taxon>Puniceicoccales</taxon>
        <taxon>Pelagicoccaceae</taxon>
        <taxon>Pelagicoccus</taxon>
    </lineage>
</organism>
<dbReference type="PROSITE" id="PS01124">
    <property type="entry name" value="HTH_ARAC_FAMILY_2"/>
    <property type="match status" value="1"/>
</dbReference>
<evidence type="ECO:0000313" key="5">
    <source>
        <dbReference type="EMBL" id="MBK1879706.1"/>
    </source>
</evidence>
<dbReference type="EMBL" id="JAENIL010000055">
    <property type="protein sequence ID" value="MBK1879706.1"/>
    <property type="molecule type" value="Genomic_DNA"/>
</dbReference>
<dbReference type="Proteomes" id="UP000617628">
    <property type="component" value="Unassembled WGS sequence"/>
</dbReference>
<dbReference type="GO" id="GO:0043565">
    <property type="term" value="F:sequence-specific DNA binding"/>
    <property type="evidence" value="ECO:0007669"/>
    <property type="project" value="InterPro"/>
</dbReference>
<dbReference type="RefSeq" id="WP_200357920.1">
    <property type="nucleotide sequence ID" value="NZ_JAENIL010000055.1"/>
</dbReference>
<keyword evidence="6" id="KW-1185">Reference proteome</keyword>
<proteinExistence type="predicted"/>
<dbReference type="SMART" id="SM00342">
    <property type="entry name" value="HTH_ARAC"/>
    <property type="match status" value="1"/>
</dbReference>
<dbReference type="Gene3D" id="1.10.10.60">
    <property type="entry name" value="Homeodomain-like"/>
    <property type="match status" value="1"/>
</dbReference>
<dbReference type="Gene3D" id="2.60.120.10">
    <property type="entry name" value="Jelly Rolls"/>
    <property type="match status" value="1"/>
</dbReference>
<keyword evidence="1" id="KW-0805">Transcription regulation</keyword>
<dbReference type="PRINTS" id="PR00032">
    <property type="entry name" value="HTHARAC"/>
</dbReference>
<name>A0A934S2Z7_9BACT</name>
<protein>
    <submittedName>
        <fullName evidence="5">AraC family transcriptional regulator</fullName>
    </submittedName>
</protein>
<dbReference type="SUPFAM" id="SSF51215">
    <property type="entry name" value="Regulatory protein AraC"/>
    <property type="match status" value="1"/>
</dbReference>
<dbReference type="GO" id="GO:0003700">
    <property type="term" value="F:DNA-binding transcription factor activity"/>
    <property type="evidence" value="ECO:0007669"/>
    <property type="project" value="InterPro"/>
</dbReference>
<dbReference type="InterPro" id="IPR018060">
    <property type="entry name" value="HTH_AraC"/>
</dbReference>
<evidence type="ECO:0000313" key="6">
    <source>
        <dbReference type="Proteomes" id="UP000617628"/>
    </source>
</evidence>
<dbReference type="Pfam" id="PF02311">
    <property type="entry name" value="AraC_binding"/>
    <property type="match status" value="1"/>
</dbReference>